<dbReference type="AlphaFoldDB" id="A0A5J5EN22"/>
<reference evidence="8 9" key="1">
    <citation type="submission" date="2019-09" db="EMBL/GenBank/DDBJ databases">
        <title>Draft genome of the ectomycorrhizal ascomycete Sphaerosporella brunnea.</title>
        <authorList>
            <consortium name="DOE Joint Genome Institute"/>
            <person name="Benucci G.M."/>
            <person name="Marozzi G."/>
            <person name="Antonielli L."/>
            <person name="Sanchez S."/>
            <person name="Marco P."/>
            <person name="Wang X."/>
            <person name="Falini L.B."/>
            <person name="Barry K."/>
            <person name="Haridas S."/>
            <person name="Lipzen A."/>
            <person name="Labutti K."/>
            <person name="Grigoriev I.V."/>
            <person name="Murat C."/>
            <person name="Martin F."/>
            <person name="Albertini E."/>
            <person name="Donnini D."/>
            <person name="Bonito G."/>
        </authorList>
    </citation>
    <scope>NUCLEOTIDE SEQUENCE [LARGE SCALE GENOMIC DNA]</scope>
    <source>
        <strain evidence="8 9">Sb_GMNB300</strain>
    </source>
</reference>
<keyword evidence="9" id="KW-1185">Reference proteome</keyword>
<dbReference type="EMBL" id="VXIS01000203">
    <property type="protein sequence ID" value="KAA8897092.1"/>
    <property type="molecule type" value="Genomic_DNA"/>
</dbReference>
<dbReference type="PANTHER" id="PTHR12841">
    <property type="entry name" value="PROTEIN UNC-50 HOMOLOG"/>
    <property type="match status" value="1"/>
</dbReference>
<feature type="region of interest" description="Disordered" evidence="6">
    <location>
        <begin position="1"/>
        <end position="20"/>
    </location>
</feature>
<keyword evidence="3 7" id="KW-0812">Transmembrane</keyword>
<dbReference type="Proteomes" id="UP000326924">
    <property type="component" value="Unassembled WGS sequence"/>
</dbReference>
<feature type="transmembrane region" description="Helical" evidence="7">
    <location>
        <begin position="214"/>
        <end position="240"/>
    </location>
</feature>
<evidence type="ECO:0000313" key="8">
    <source>
        <dbReference type="EMBL" id="KAA8897092.1"/>
    </source>
</evidence>
<dbReference type="PANTHER" id="PTHR12841:SF6">
    <property type="entry name" value="PROTEIN UNC-50 HOMOLOG"/>
    <property type="match status" value="1"/>
</dbReference>
<gene>
    <name evidence="8" type="ORF">FN846DRAFT_783448</name>
</gene>
<sequence>MASRYSPPPNRTSFSPHITAPRYTSAGARTERSTMRLPVFFRRIFKYPQMDFEIAIWEMTSLIIAPKKVFRSIYYHVSVAYSSILTRSLETKNSWSRDDPSFIVLLTFFLSITAIAWGLAYTPAFGSIMRLTFSLVFVHFLLSSLVFATAGYYLCGKFLKVPPVGGFGNAGITTGEGELEFMYCFEIGVRAFFPVWVFLYVIQFLMMPLLTRDYWISIFLGNSLYLIAFSFYSVITFLGYNALPFLHHTEILLFPVVVMVILWAVSLFGFNVAKHVVELWLF</sequence>
<evidence type="ECO:0000256" key="3">
    <source>
        <dbReference type="ARBA" id="ARBA00022692"/>
    </source>
</evidence>
<comment type="similarity">
    <text evidence="2">Belongs to the unc-50 family.</text>
</comment>
<protein>
    <submittedName>
        <fullName evidence="8">UNC-50</fullName>
    </submittedName>
</protein>
<keyword evidence="4 7" id="KW-1133">Transmembrane helix</keyword>
<feature type="transmembrane region" description="Helical" evidence="7">
    <location>
        <begin position="187"/>
        <end position="207"/>
    </location>
</feature>
<dbReference type="InterPro" id="IPR007881">
    <property type="entry name" value="UNC-50"/>
</dbReference>
<evidence type="ECO:0000256" key="1">
    <source>
        <dbReference type="ARBA" id="ARBA00004141"/>
    </source>
</evidence>
<dbReference type="GO" id="GO:0000139">
    <property type="term" value="C:Golgi membrane"/>
    <property type="evidence" value="ECO:0007669"/>
    <property type="project" value="TreeGrafter"/>
</dbReference>
<dbReference type="Pfam" id="PF05216">
    <property type="entry name" value="UNC-50"/>
    <property type="match status" value="1"/>
</dbReference>
<feature type="transmembrane region" description="Helical" evidence="7">
    <location>
        <begin position="252"/>
        <end position="273"/>
    </location>
</feature>
<evidence type="ECO:0000256" key="4">
    <source>
        <dbReference type="ARBA" id="ARBA00022989"/>
    </source>
</evidence>
<evidence type="ECO:0000256" key="2">
    <source>
        <dbReference type="ARBA" id="ARBA00006293"/>
    </source>
</evidence>
<organism evidence="8 9">
    <name type="scientific">Sphaerosporella brunnea</name>
    <dbReference type="NCBI Taxonomy" id="1250544"/>
    <lineage>
        <taxon>Eukaryota</taxon>
        <taxon>Fungi</taxon>
        <taxon>Dikarya</taxon>
        <taxon>Ascomycota</taxon>
        <taxon>Pezizomycotina</taxon>
        <taxon>Pezizomycetes</taxon>
        <taxon>Pezizales</taxon>
        <taxon>Pyronemataceae</taxon>
        <taxon>Sphaerosporella</taxon>
    </lineage>
</organism>
<name>A0A5J5EN22_9PEZI</name>
<dbReference type="OrthoDB" id="10027013at2759"/>
<comment type="caution">
    <text evidence="8">The sequence shown here is derived from an EMBL/GenBank/DDBJ whole genome shotgun (WGS) entry which is preliminary data.</text>
</comment>
<evidence type="ECO:0000256" key="7">
    <source>
        <dbReference type="SAM" id="Phobius"/>
    </source>
</evidence>
<proteinExistence type="inferred from homology"/>
<feature type="transmembrane region" description="Helical" evidence="7">
    <location>
        <begin position="101"/>
        <end position="121"/>
    </location>
</feature>
<evidence type="ECO:0000256" key="5">
    <source>
        <dbReference type="ARBA" id="ARBA00023136"/>
    </source>
</evidence>
<evidence type="ECO:0000313" key="9">
    <source>
        <dbReference type="Proteomes" id="UP000326924"/>
    </source>
</evidence>
<dbReference type="FunCoup" id="A0A5J5EN22">
    <property type="interactions" value="711"/>
</dbReference>
<dbReference type="InParanoid" id="A0A5J5EN22"/>
<feature type="transmembrane region" description="Helical" evidence="7">
    <location>
        <begin position="133"/>
        <end position="154"/>
    </location>
</feature>
<feature type="compositionally biased region" description="Pro residues" evidence="6">
    <location>
        <begin position="1"/>
        <end position="10"/>
    </location>
</feature>
<keyword evidence="5 7" id="KW-0472">Membrane</keyword>
<comment type="subcellular location">
    <subcellularLocation>
        <location evidence="1">Membrane</location>
        <topology evidence="1">Multi-pass membrane protein</topology>
    </subcellularLocation>
</comment>
<evidence type="ECO:0000256" key="6">
    <source>
        <dbReference type="SAM" id="MobiDB-lite"/>
    </source>
</evidence>
<accession>A0A5J5EN22</accession>